<keyword evidence="10" id="KW-1185">Reference proteome</keyword>
<dbReference type="PANTHER" id="PTHR11054">
    <property type="entry name" value="6-PHOSPHOGLUCONOLACTONASE"/>
    <property type="match status" value="1"/>
</dbReference>
<dbReference type="EMBL" id="CP000096">
    <property type="protein sequence ID" value="ABB23196.1"/>
    <property type="molecule type" value="Genomic_DNA"/>
</dbReference>
<gene>
    <name evidence="7" type="primary">pgl</name>
    <name evidence="9" type="ordered locus">Plut_0308</name>
</gene>
<dbReference type="Gene3D" id="3.40.50.1360">
    <property type="match status" value="1"/>
</dbReference>
<protein>
    <recommendedName>
        <fullName evidence="6 7">6-phosphogluconolactonase</fullName>
        <shortName evidence="7">6PGL</shortName>
        <ecNumber evidence="5 7">3.1.1.31</ecNumber>
    </recommendedName>
</protein>
<dbReference type="RefSeq" id="WP_011357071.1">
    <property type="nucleotide sequence ID" value="NC_007512.1"/>
</dbReference>
<dbReference type="EC" id="3.1.1.31" evidence="5 7"/>
<dbReference type="SUPFAM" id="SSF100950">
    <property type="entry name" value="NagB/RpiA/CoA transferase-like"/>
    <property type="match status" value="1"/>
</dbReference>
<feature type="domain" description="Glucosamine/galactosamine-6-phosphate isomerase" evidence="8">
    <location>
        <begin position="11"/>
        <end position="260"/>
    </location>
</feature>
<dbReference type="STRING" id="319225.Plut_0308"/>
<dbReference type="GO" id="GO:0017057">
    <property type="term" value="F:6-phosphogluconolactonase activity"/>
    <property type="evidence" value="ECO:0007669"/>
    <property type="project" value="UniProtKB-UniRule"/>
</dbReference>
<dbReference type="UniPathway" id="UPA00115">
    <property type="reaction ID" value="UER00409"/>
</dbReference>
<evidence type="ECO:0000256" key="7">
    <source>
        <dbReference type="RuleBase" id="RU365095"/>
    </source>
</evidence>
<keyword evidence="7 9" id="KW-0378">Hydrolase</keyword>
<dbReference type="KEGG" id="plt:Plut_0308"/>
<evidence type="ECO:0000256" key="5">
    <source>
        <dbReference type="ARBA" id="ARBA00013198"/>
    </source>
</evidence>
<evidence type="ECO:0000256" key="3">
    <source>
        <dbReference type="ARBA" id="ARBA00004961"/>
    </source>
</evidence>
<proteinExistence type="inferred from homology"/>
<reference evidence="10" key="1">
    <citation type="submission" date="2005-08" db="EMBL/GenBank/DDBJ databases">
        <title>Complete sequence of Pelodictyon luteolum DSM 273.</title>
        <authorList>
            <consortium name="US DOE Joint Genome Institute"/>
            <person name="Copeland A."/>
            <person name="Lucas S."/>
            <person name="Lapidus A."/>
            <person name="Barry K."/>
            <person name="Detter J.C."/>
            <person name="Glavina T."/>
            <person name="Hammon N."/>
            <person name="Israni S."/>
            <person name="Pitluck S."/>
            <person name="Bryant D."/>
            <person name="Schmutz J."/>
            <person name="Larimer F."/>
            <person name="Land M."/>
            <person name="Kyrpides N."/>
            <person name="Ivanova N."/>
            <person name="Richardson P."/>
        </authorList>
    </citation>
    <scope>NUCLEOTIDE SEQUENCE [LARGE SCALE GENOMIC DNA]</scope>
    <source>
        <strain evidence="10">DSM 273 / BCRC 81028 / 2530</strain>
    </source>
</reference>
<organism evidence="9 10">
    <name type="scientific">Chlorobium luteolum (strain DSM 273 / BCRC 81028 / 2530)</name>
    <name type="common">Pelodictyon luteolum</name>
    <dbReference type="NCBI Taxonomy" id="319225"/>
    <lineage>
        <taxon>Bacteria</taxon>
        <taxon>Pseudomonadati</taxon>
        <taxon>Chlorobiota</taxon>
        <taxon>Chlorobiia</taxon>
        <taxon>Chlorobiales</taxon>
        <taxon>Chlorobiaceae</taxon>
        <taxon>Chlorobium/Pelodictyon group</taxon>
        <taxon>Pelodictyon</taxon>
    </lineage>
</organism>
<dbReference type="eggNOG" id="COG0363">
    <property type="taxonomic scope" value="Bacteria"/>
</dbReference>
<dbReference type="Pfam" id="PF01182">
    <property type="entry name" value="Glucosamine_iso"/>
    <property type="match status" value="1"/>
</dbReference>
<evidence type="ECO:0000256" key="4">
    <source>
        <dbReference type="ARBA" id="ARBA00010662"/>
    </source>
</evidence>
<evidence type="ECO:0000256" key="6">
    <source>
        <dbReference type="ARBA" id="ARBA00020337"/>
    </source>
</evidence>
<dbReference type="CDD" id="cd01400">
    <property type="entry name" value="6PGL"/>
    <property type="match status" value="1"/>
</dbReference>
<dbReference type="InterPro" id="IPR005900">
    <property type="entry name" value="6-phosphogluconolactonase_DevB"/>
</dbReference>
<evidence type="ECO:0000313" key="9">
    <source>
        <dbReference type="EMBL" id="ABB23196.1"/>
    </source>
</evidence>
<comment type="pathway">
    <text evidence="3 7">Carbohydrate degradation; pentose phosphate pathway; D-ribulose 5-phosphate from D-glucose 6-phosphate (oxidative stage): step 2/3.</text>
</comment>
<dbReference type="InterPro" id="IPR006148">
    <property type="entry name" value="Glc/Gal-6P_isomerase"/>
</dbReference>
<accession>Q3B635</accession>
<evidence type="ECO:0000256" key="2">
    <source>
        <dbReference type="ARBA" id="ARBA00002681"/>
    </source>
</evidence>
<dbReference type="PANTHER" id="PTHR11054:SF0">
    <property type="entry name" value="6-PHOSPHOGLUCONOLACTONASE"/>
    <property type="match status" value="1"/>
</dbReference>
<evidence type="ECO:0000259" key="8">
    <source>
        <dbReference type="Pfam" id="PF01182"/>
    </source>
</evidence>
<comment type="similarity">
    <text evidence="4 7">Belongs to the glucosamine/galactosamine-6-phosphate isomerase family. 6-phosphogluconolactonase subfamily.</text>
</comment>
<dbReference type="GO" id="GO:0005975">
    <property type="term" value="P:carbohydrate metabolic process"/>
    <property type="evidence" value="ECO:0007669"/>
    <property type="project" value="UniProtKB-UniRule"/>
</dbReference>
<dbReference type="InterPro" id="IPR039104">
    <property type="entry name" value="6PGL"/>
</dbReference>
<evidence type="ECO:0000313" key="10">
    <source>
        <dbReference type="Proteomes" id="UP000002709"/>
    </source>
</evidence>
<comment type="catalytic activity">
    <reaction evidence="1 7">
        <text>6-phospho-D-glucono-1,5-lactone + H2O = 6-phospho-D-gluconate + H(+)</text>
        <dbReference type="Rhea" id="RHEA:12556"/>
        <dbReference type="ChEBI" id="CHEBI:15377"/>
        <dbReference type="ChEBI" id="CHEBI:15378"/>
        <dbReference type="ChEBI" id="CHEBI:57955"/>
        <dbReference type="ChEBI" id="CHEBI:58759"/>
        <dbReference type="EC" id="3.1.1.31"/>
    </reaction>
</comment>
<dbReference type="InterPro" id="IPR037171">
    <property type="entry name" value="NagB/RpiA_transferase-like"/>
</dbReference>
<dbReference type="Proteomes" id="UP000002709">
    <property type="component" value="Chromosome"/>
</dbReference>
<dbReference type="AlphaFoldDB" id="Q3B635"/>
<dbReference type="GO" id="GO:0006098">
    <property type="term" value="P:pentose-phosphate shunt"/>
    <property type="evidence" value="ECO:0007669"/>
    <property type="project" value="UniProtKB-UniPathway"/>
</dbReference>
<dbReference type="HOGENOM" id="CLU_053947_2_0_10"/>
<sequence length="265" mass="28966">MDKSTEIFTGTPEELAEHAAAIIILEAWRSVSGQGFFAMALSGGNSPRALYRLLRTGLHASRFLRHDLEPPKDGVQGDGTIGMPWNECLFFWGDERSLPPGDPRSNYRMAEESLFHGMEAGGLRVYRMEGEKVPDTAAAAYESLIRQSPAGSGGALREGFPMFDLVLLGLGPDGHTASLFPGNTGALEEKSRWVIAVQAPDLEPRVPRLTFTLPVLNHARTVLFFVPSVERASLATSIISGQRPELPASRVRPVQGRTLWFKAQP</sequence>
<name>Q3B635_CHLL3</name>
<dbReference type="OrthoDB" id="9810967at2"/>
<evidence type="ECO:0000256" key="1">
    <source>
        <dbReference type="ARBA" id="ARBA00000832"/>
    </source>
</evidence>
<comment type="function">
    <text evidence="2 7">Hydrolysis of 6-phosphogluconolactone to 6-phosphogluconate.</text>
</comment>
<dbReference type="NCBIfam" id="TIGR01198">
    <property type="entry name" value="pgl"/>
    <property type="match status" value="1"/>
</dbReference>